<accession>A0ABR3STD7</accession>
<proteinExistence type="predicted"/>
<organism evidence="2 3">
    <name type="scientific">Neofusicoccum ribis</name>
    <dbReference type="NCBI Taxonomy" id="45134"/>
    <lineage>
        <taxon>Eukaryota</taxon>
        <taxon>Fungi</taxon>
        <taxon>Dikarya</taxon>
        <taxon>Ascomycota</taxon>
        <taxon>Pezizomycotina</taxon>
        <taxon>Dothideomycetes</taxon>
        <taxon>Dothideomycetes incertae sedis</taxon>
        <taxon>Botryosphaeriales</taxon>
        <taxon>Botryosphaeriaceae</taxon>
        <taxon>Neofusicoccum</taxon>
    </lineage>
</organism>
<gene>
    <name evidence="2" type="ORF">SLS56_005441</name>
</gene>
<keyword evidence="3" id="KW-1185">Reference proteome</keyword>
<sequence>MASDAFANDYVVNASAVVARWRSRGSDNTYLGHGHPEASCQAALDIQFQRDERKAFVKLRVPVGIKAATRKIYVYFFIHPEHILSLDRFDCNESEDRSQATIPEQVQSALVRSKQCSSSESITGLKFSLSKPGALVVPVDTALAPKTKASGNILDALYSLGRATTVTLYVPTPRISDSRQLDLLCSSASGGALKSIKDACSLAMLYHGSGGRVIEHLDDPLTDTDPLANDDATFYAKADSPPSYDEISLTPPPHRRAQRHREQPPSKKTKVRSQAASSRAHHIAKTGSLAQEWKRTVDDQLQALAADVKAMREEMRSTQAARRTSPAQGSAASTASQESSGNSLSERMDRTERAIEALRAQVEQSEKRFEERLLEVAERVTAEAEQRVREGLEDDLQDVRDATSEQTDVKIEESFLNMKDEMREYIAEELKAVEDVLKDSIRGAVLSIDID</sequence>
<comment type="caution">
    <text evidence="2">The sequence shown here is derived from an EMBL/GenBank/DDBJ whole genome shotgun (WGS) entry which is preliminary data.</text>
</comment>
<protein>
    <submittedName>
        <fullName evidence="2">Uncharacterized protein</fullName>
    </submittedName>
</protein>
<name>A0ABR3STD7_9PEZI</name>
<feature type="compositionally biased region" description="Polar residues" evidence="1">
    <location>
        <begin position="317"/>
        <end position="345"/>
    </location>
</feature>
<feature type="region of interest" description="Disordered" evidence="1">
    <location>
        <begin position="228"/>
        <end position="288"/>
    </location>
</feature>
<evidence type="ECO:0000313" key="2">
    <source>
        <dbReference type="EMBL" id="KAL1629218.1"/>
    </source>
</evidence>
<reference evidence="2 3" key="1">
    <citation type="submission" date="2024-02" db="EMBL/GenBank/DDBJ databases">
        <title>De novo assembly and annotation of 12 fungi associated with fruit tree decline syndrome in Ontario, Canada.</title>
        <authorList>
            <person name="Sulman M."/>
            <person name="Ellouze W."/>
            <person name="Ilyukhin E."/>
        </authorList>
    </citation>
    <scope>NUCLEOTIDE SEQUENCE [LARGE SCALE GENOMIC DNA]</scope>
    <source>
        <strain evidence="2 3">M1-105</strain>
    </source>
</reference>
<dbReference type="Proteomes" id="UP001521116">
    <property type="component" value="Unassembled WGS sequence"/>
</dbReference>
<evidence type="ECO:0000256" key="1">
    <source>
        <dbReference type="SAM" id="MobiDB-lite"/>
    </source>
</evidence>
<feature type="region of interest" description="Disordered" evidence="1">
    <location>
        <begin position="310"/>
        <end position="349"/>
    </location>
</feature>
<dbReference type="EMBL" id="JAJVDC020000055">
    <property type="protein sequence ID" value="KAL1629218.1"/>
    <property type="molecule type" value="Genomic_DNA"/>
</dbReference>
<evidence type="ECO:0000313" key="3">
    <source>
        <dbReference type="Proteomes" id="UP001521116"/>
    </source>
</evidence>